<protein>
    <submittedName>
        <fullName evidence="3">Glycosyltransferase family 4 protein</fullName>
    </submittedName>
</protein>
<evidence type="ECO:0000256" key="1">
    <source>
        <dbReference type="ARBA" id="ARBA00022676"/>
    </source>
</evidence>
<keyword evidence="2" id="KW-0808">Transferase</keyword>
<dbReference type="PANTHER" id="PTHR12526">
    <property type="entry name" value="GLYCOSYLTRANSFERASE"/>
    <property type="match status" value="1"/>
</dbReference>
<dbReference type="EMBL" id="JAJBZT010000003">
    <property type="protein sequence ID" value="MCB6183379.1"/>
    <property type="molecule type" value="Genomic_DNA"/>
</dbReference>
<evidence type="ECO:0000313" key="4">
    <source>
        <dbReference type="Proteomes" id="UP001165395"/>
    </source>
</evidence>
<name>A0ABS8D5B2_9NEIS</name>
<dbReference type="PANTHER" id="PTHR12526:SF510">
    <property type="entry name" value="D-INOSITOL 3-PHOSPHATE GLYCOSYLTRANSFERASE"/>
    <property type="match status" value="1"/>
</dbReference>
<dbReference type="RefSeq" id="WP_227180085.1">
    <property type="nucleotide sequence ID" value="NZ_JAJBZT010000003.1"/>
</dbReference>
<dbReference type="Proteomes" id="UP001165395">
    <property type="component" value="Unassembled WGS sequence"/>
</dbReference>
<dbReference type="CDD" id="cd03801">
    <property type="entry name" value="GT4_PimA-like"/>
    <property type="match status" value="1"/>
</dbReference>
<dbReference type="Pfam" id="PF13692">
    <property type="entry name" value="Glyco_trans_1_4"/>
    <property type="match status" value="1"/>
</dbReference>
<keyword evidence="1" id="KW-0328">Glycosyltransferase</keyword>
<sequence>MHIVQINLQRNLGGGEVYAHFLCKTLTQLGIKSTLLKGDDAACWELLDMGGTSVVSISDFNPELYNVDETIFISHGPMNDELKRLLVSKFSCWAIAHMPMYGRNPRVYDGYDQVFGVSQYVVDGLKNAGVANVYDEPLYGIADLDRLDRSDTSAFIQNSYFDWDRRKGRDVLFSYLEPFWRFFQSEVPYTKVIKGISLGVVSRITPIKQFPILFKSIVPVLQKYPHVTLDIFGAGGYASVRDLKKVLSPIRSQVRFWGEQRNVAQVYSVIDVLLVGLPEKEAFGLNVLEAQACKVPVLAVNAPPFVETVKNRVNGWLYTDPRQDNGADFERALNEVLRKEYKHWNVCLDDKFTFDRYVERIDKMLRSVAPIEG</sequence>
<reference evidence="3" key="1">
    <citation type="submission" date="2021-10" db="EMBL/GenBank/DDBJ databases">
        <title>The complete genome sequence of Leeia sp. TBRC 13508.</title>
        <authorList>
            <person name="Charoenyingcharoen P."/>
            <person name="Yukphan P."/>
        </authorList>
    </citation>
    <scope>NUCLEOTIDE SEQUENCE</scope>
    <source>
        <strain evidence="3">TBRC 13508</strain>
    </source>
</reference>
<keyword evidence="4" id="KW-1185">Reference proteome</keyword>
<evidence type="ECO:0000256" key="2">
    <source>
        <dbReference type="ARBA" id="ARBA00022679"/>
    </source>
</evidence>
<organism evidence="3 4">
    <name type="scientific">Leeia speluncae</name>
    <dbReference type="NCBI Taxonomy" id="2884804"/>
    <lineage>
        <taxon>Bacteria</taxon>
        <taxon>Pseudomonadati</taxon>
        <taxon>Pseudomonadota</taxon>
        <taxon>Betaproteobacteria</taxon>
        <taxon>Neisseriales</taxon>
        <taxon>Leeiaceae</taxon>
        <taxon>Leeia</taxon>
    </lineage>
</organism>
<comment type="caution">
    <text evidence="3">The sequence shown here is derived from an EMBL/GenBank/DDBJ whole genome shotgun (WGS) entry which is preliminary data.</text>
</comment>
<evidence type="ECO:0000313" key="3">
    <source>
        <dbReference type="EMBL" id="MCB6183379.1"/>
    </source>
</evidence>
<gene>
    <name evidence="3" type="ORF">LIN78_07450</name>
</gene>
<proteinExistence type="predicted"/>
<accession>A0ABS8D5B2</accession>
<dbReference type="SUPFAM" id="SSF53756">
    <property type="entry name" value="UDP-Glycosyltransferase/glycogen phosphorylase"/>
    <property type="match status" value="1"/>
</dbReference>
<dbReference type="Gene3D" id="3.40.50.2000">
    <property type="entry name" value="Glycogen Phosphorylase B"/>
    <property type="match status" value="1"/>
</dbReference>